<dbReference type="Gene3D" id="3.10.100.10">
    <property type="entry name" value="Mannose-Binding Protein A, subunit A"/>
    <property type="match status" value="1"/>
</dbReference>
<keyword evidence="4" id="KW-0472">Membrane</keyword>
<organism evidence="6 7">
    <name type="scientific">Electrophorus voltai</name>
    <dbReference type="NCBI Taxonomy" id="2609070"/>
    <lineage>
        <taxon>Eukaryota</taxon>
        <taxon>Metazoa</taxon>
        <taxon>Chordata</taxon>
        <taxon>Craniata</taxon>
        <taxon>Vertebrata</taxon>
        <taxon>Euteleostomi</taxon>
        <taxon>Actinopterygii</taxon>
        <taxon>Neopterygii</taxon>
        <taxon>Teleostei</taxon>
        <taxon>Ostariophysi</taxon>
        <taxon>Gymnotiformes</taxon>
        <taxon>Gymnotoidei</taxon>
        <taxon>Gymnotidae</taxon>
        <taxon>Electrophorus</taxon>
    </lineage>
</organism>
<dbReference type="PANTHER" id="PTHR22803">
    <property type="entry name" value="MANNOSE, PHOSPHOLIPASE, LECTIN RECEPTOR RELATED"/>
    <property type="match status" value="1"/>
</dbReference>
<dbReference type="EMBL" id="JAROKS010000014">
    <property type="protein sequence ID" value="KAK1797281.1"/>
    <property type="molecule type" value="Genomic_DNA"/>
</dbReference>
<gene>
    <name evidence="6" type="ORF">P4O66_008669</name>
</gene>
<dbReference type="GO" id="GO:0030246">
    <property type="term" value="F:carbohydrate binding"/>
    <property type="evidence" value="ECO:0007669"/>
    <property type="project" value="UniProtKB-KW"/>
</dbReference>
<dbReference type="AlphaFoldDB" id="A0AAD9DX76"/>
<feature type="coiled-coil region" evidence="2">
    <location>
        <begin position="119"/>
        <end position="167"/>
    </location>
</feature>
<feature type="transmembrane region" description="Helical" evidence="4">
    <location>
        <begin position="78"/>
        <end position="99"/>
    </location>
</feature>
<evidence type="ECO:0000256" key="1">
    <source>
        <dbReference type="ARBA" id="ARBA00022734"/>
    </source>
</evidence>
<feature type="compositionally biased region" description="Pro residues" evidence="3">
    <location>
        <begin position="45"/>
        <end position="57"/>
    </location>
</feature>
<name>A0AAD9DX76_9TELE</name>
<reference evidence="6" key="1">
    <citation type="submission" date="2023-03" db="EMBL/GenBank/DDBJ databases">
        <title>Electrophorus voltai genome.</title>
        <authorList>
            <person name="Bian C."/>
        </authorList>
    </citation>
    <scope>NUCLEOTIDE SEQUENCE</scope>
    <source>
        <strain evidence="6">CB-2022</strain>
        <tissue evidence="6">Muscle</tissue>
    </source>
</reference>
<dbReference type="InterPro" id="IPR001304">
    <property type="entry name" value="C-type_lectin-like"/>
</dbReference>
<evidence type="ECO:0000259" key="5">
    <source>
        <dbReference type="PROSITE" id="PS50041"/>
    </source>
</evidence>
<dbReference type="InterPro" id="IPR033989">
    <property type="entry name" value="CD209-like_CTLD"/>
</dbReference>
<keyword evidence="4" id="KW-0812">Transmembrane</keyword>
<evidence type="ECO:0000313" key="7">
    <source>
        <dbReference type="Proteomes" id="UP001239994"/>
    </source>
</evidence>
<dbReference type="SMART" id="SM00034">
    <property type="entry name" value="CLECT"/>
    <property type="match status" value="1"/>
</dbReference>
<dbReference type="PROSITE" id="PS50041">
    <property type="entry name" value="C_TYPE_LECTIN_2"/>
    <property type="match status" value="1"/>
</dbReference>
<accession>A0AAD9DX76</accession>
<evidence type="ECO:0000256" key="2">
    <source>
        <dbReference type="SAM" id="Coils"/>
    </source>
</evidence>
<keyword evidence="1" id="KW-0430">Lectin</keyword>
<comment type="caution">
    <text evidence="6">The sequence shown here is derived from an EMBL/GenBank/DDBJ whole genome shotgun (WGS) entry which is preliminary data.</text>
</comment>
<keyword evidence="2" id="KW-0175">Coiled coil</keyword>
<sequence>METIYSSVVFKKNNTSEARDAEPPKAAAANEEVVYSTLAFSSPAGPSPSNLPGPVDPADPSDGARTKVMTKARSKDRLLFVSLCALLFAVALIIGVLYISRKILHEEFARSLTEVWVNMTHLERENRDLLNNNNNLTSQLSEMNRSIEQLQAEKENLTSELQTLMAKANHCAEGWKFYSGKCYYFSTYKKTWTASRDACVAEGADLVIITSTEEQDFLKSQCLGIEHYWIGLTDAVKEGVWRWLDGTKLNEPPWYWTGNEPDNWKGYLNGYPEGEDCAVMQLGSNTYQLQDAFCDVASKICKYVCEAKPGM</sequence>
<proteinExistence type="predicted"/>
<dbReference type="Pfam" id="PF00059">
    <property type="entry name" value="Lectin_C"/>
    <property type="match status" value="1"/>
</dbReference>
<feature type="region of interest" description="Disordered" evidence="3">
    <location>
        <begin position="40"/>
        <end position="66"/>
    </location>
</feature>
<protein>
    <recommendedName>
        <fullName evidence="5">C-type lectin domain-containing protein</fullName>
    </recommendedName>
</protein>
<evidence type="ECO:0000256" key="3">
    <source>
        <dbReference type="SAM" id="MobiDB-lite"/>
    </source>
</evidence>
<evidence type="ECO:0000256" key="4">
    <source>
        <dbReference type="SAM" id="Phobius"/>
    </source>
</evidence>
<evidence type="ECO:0000313" key="6">
    <source>
        <dbReference type="EMBL" id="KAK1797281.1"/>
    </source>
</evidence>
<dbReference type="SUPFAM" id="SSF56436">
    <property type="entry name" value="C-type lectin-like"/>
    <property type="match status" value="1"/>
</dbReference>
<dbReference type="CDD" id="cd03590">
    <property type="entry name" value="CLECT_DC-SIGN_like"/>
    <property type="match status" value="1"/>
</dbReference>
<dbReference type="InterPro" id="IPR016187">
    <property type="entry name" value="CTDL_fold"/>
</dbReference>
<keyword evidence="4" id="KW-1133">Transmembrane helix</keyword>
<feature type="domain" description="C-type lectin" evidence="5">
    <location>
        <begin position="178"/>
        <end position="295"/>
    </location>
</feature>
<dbReference type="InterPro" id="IPR050111">
    <property type="entry name" value="C-type_lectin/snaclec_domain"/>
</dbReference>
<dbReference type="Proteomes" id="UP001239994">
    <property type="component" value="Unassembled WGS sequence"/>
</dbReference>
<keyword evidence="7" id="KW-1185">Reference proteome</keyword>
<dbReference type="InterPro" id="IPR016186">
    <property type="entry name" value="C-type_lectin-like/link_sf"/>
</dbReference>